<gene>
    <name evidence="9" type="ORF">NP493_206g02041</name>
</gene>
<dbReference type="SUPFAM" id="SSF81383">
    <property type="entry name" value="F-box domain"/>
    <property type="match status" value="1"/>
</dbReference>
<dbReference type="InterPro" id="IPR031890">
    <property type="entry name" value="Fbxo30/Fbxo40"/>
</dbReference>
<evidence type="ECO:0000256" key="5">
    <source>
        <dbReference type="PROSITE-ProRule" id="PRU00207"/>
    </source>
</evidence>
<feature type="compositionally biased region" description="Acidic residues" evidence="6">
    <location>
        <begin position="178"/>
        <end position="189"/>
    </location>
</feature>
<dbReference type="Pfam" id="PF15966">
    <property type="entry name" value="F-box_4"/>
    <property type="match status" value="1"/>
</dbReference>
<evidence type="ECO:0008006" key="11">
    <source>
        <dbReference type="Google" id="ProtNLM"/>
    </source>
</evidence>
<evidence type="ECO:0000313" key="9">
    <source>
        <dbReference type="EMBL" id="KAK2186311.1"/>
    </source>
</evidence>
<evidence type="ECO:0000256" key="2">
    <source>
        <dbReference type="ARBA" id="ARBA00022771"/>
    </source>
</evidence>
<dbReference type="InterPro" id="IPR043013">
    <property type="entry name" value="Znf_TRAF_N"/>
</dbReference>
<feature type="region of interest" description="Disordered" evidence="6">
    <location>
        <begin position="151"/>
        <end position="200"/>
    </location>
</feature>
<sequence>MDSEYAPVHNHCASCVKLRCNVDPTDPDNCDIVSCELDCGAKFHRCKQSDHVLLCPAVKVPCINHCNGCPMMMCRSKLGVHLQWCPASVIVCPGEWNRWPVYSQERKARVPFTQQNLHAKYGQLDVALALRDQRMLNNAMTMPRRVRQSLRNNLTQRFPAVPLGERRSTSDMTATDLDQLELSDDDSDAPWETSKKPPGLQQSVCGELFKASKKASDSLTSTISLITNQLGSTSSETITLGEDSCNNQIGTVSSSCDNSCSSYDTVRAWHEMPVKSSGCSKVRADMSLDDSVYDENNQPESYVSGFATSTTNDAVVVLREQMDADQRLINHAKTYIPSPPRDGLSLTLQEILALDLNLESITKYHAKPKSMYTFLCAQMFRRDEYASHFRNVHCDIHAGLNGWMECRCPLAHYGCTYSVRRLYPTHRGATVVYSEILESFGVKPYVAPSLITDQMSTKDTAEHTNCAMINRQKEMTPEIVTSRNYDSAVQINGTLRRGSTCSPARDTLPDDKSGEVSMLTCLPFEVLRCVAQCLDSFSLSNLALTCLQLREVCCDLLEERGIVVLQWERKWLDGCDRWIVTGKRWMFSTAFTEVDTWGMTDIPHMSEHLKVCPYNDREERRKDYMQPIRLPGVFENEHSSLFTEVMARMYPGAEFGSESPEHTCDI</sequence>
<dbReference type="Proteomes" id="UP001209878">
    <property type="component" value="Unassembled WGS sequence"/>
</dbReference>
<reference evidence="9" key="1">
    <citation type="journal article" date="2023" name="Mol. Biol. Evol.">
        <title>Third-Generation Sequencing Reveals the Adaptive Role of the Epigenome in Three Deep-Sea Polychaetes.</title>
        <authorList>
            <person name="Perez M."/>
            <person name="Aroh O."/>
            <person name="Sun Y."/>
            <person name="Lan Y."/>
            <person name="Juniper S.K."/>
            <person name="Young C.R."/>
            <person name="Angers B."/>
            <person name="Qian P.Y."/>
        </authorList>
    </citation>
    <scope>NUCLEOTIDE SEQUENCE</scope>
    <source>
        <strain evidence="9">R07B-5</strain>
    </source>
</reference>
<proteinExistence type="predicted"/>
<feature type="zinc finger region" description="TRAF-type" evidence="5">
    <location>
        <begin position="51"/>
        <end position="93"/>
    </location>
</feature>
<comment type="caution">
    <text evidence="9">The sequence shown here is derived from an EMBL/GenBank/DDBJ whole genome shotgun (WGS) entry which is preliminary data.</text>
</comment>
<feature type="domain" description="TRAF-type" evidence="7">
    <location>
        <begin position="51"/>
        <end position="93"/>
    </location>
</feature>
<dbReference type="InterPro" id="IPR036047">
    <property type="entry name" value="F-box-like_dom_sf"/>
</dbReference>
<dbReference type="PROSITE" id="PS50145">
    <property type="entry name" value="ZF_TRAF"/>
    <property type="match status" value="1"/>
</dbReference>
<protein>
    <recommendedName>
        <fullName evidence="11">F-box only protein 30</fullName>
    </recommendedName>
</protein>
<keyword evidence="3" id="KW-0833">Ubl conjugation pathway</keyword>
<dbReference type="PANTHER" id="PTHR15933">
    <property type="entry name" value="PROTEIN CBG16327"/>
    <property type="match status" value="1"/>
</dbReference>
<evidence type="ECO:0000256" key="3">
    <source>
        <dbReference type="ARBA" id="ARBA00022786"/>
    </source>
</evidence>
<evidence type="ECO:0000259" key="7">
    <source>
        <dbReference type="PROSITE" id="PS50145"/>
    </source>
</evidence>
<keyword evidence="1 5" id="KW-0479">Metal-binding</keyword>
<evidence type="ECO:0000256" key="1">
    <source>
        <dbReference type="ARBA" id="ARBA00022723"/>
    </source>
</evidence>
<evidence type="ECO:0000256" key="6">
    <source>
        <dbReference type="SAM" id="MobiDB-lite"/>
    </source>
</evidence>
<keyword evidence="2 5" id="KW-0863">Zinc-finger</keyword>
<dbReference type="PROSITE" id="PS50181">
    <property type="entry name" value="FBOX"/>
    <property type="match status" value="1"/>
</dbReference>
<dbReference type="Pfam" id="PF15965">
    <property type="entry name" value="zf-TRAF_2"/>
    <property type="match status" value="1"/>
</dbReference>
<organism evidence="9 10">
    <name type="scientific">Ridgeia piscesae</name>
    <name type="common">Tubeworm</name>
    <dbReference type="NCBI Taxonomy" id="27915"/>
    <lineage>
        <taxon>Eukaryota</taxon>
        <taxon>Metazoa</taxon>
        <taxon>Spiralia</taxon>
        <taxon>Lophotrochozoa</taxon>
        <taxon>Annelida</taxon>
        <taxon>Polychaeta</taxon>
        <taxon>Sedentaria</taxon>
        <taxon>Canalipalpata</taxon>
        <taxon>Sabellida</taxon>
        <taxon>Siboglinidae</taxon>
        <taxon>Ridgeia</taxon>
    </lineage>
</organism>
<name>A0AAD9P1K3_RIDPI</name>
<accession>A0AAD9P1K3</accession>
<keyword evidence="10" id="KW-1185">Reference proteome</keyword>
<evidence type="ECO:0000259" key="8">
    <source>
        <dbReference type="PROSITE" id="PS50181"/>
    </source>
</evidence>
<dbReference type="InterPro" id="IPR001293">
    <property type="entry name" value="Znf_TRAF"/>
</dbReference>
<dbReference type="EMBL" id="JAODUO010000205">
    <property type="protein sequence ID" value="KAK2186311.1"/>
    <property type="molecule type" value="Genomic_DNA"/>
</dbReference>
<evidence type="ECO:0000256" key="4">
    <source>
        <dbReference type="ARBA" id="ARBA00022833"/>
    </source>
</evidence>
<keyword evidence="4 5" id="KW-0862">Zinc</keyword>
<dbReference type="GO" id="GO:0061630">
    <property type="term" value="F:ubiquitin protein ligase activity"/>
    <property type="evidence" value="ECO:0007669"/>
    <property type="project" value="InterPro"/>
</dbReference>
<evidence type="ECO:0000313" key="10">
    <source>
        <dbReference type="Proteomes" id="UP001209878"/>
    </source>
</evidence>
<dbReference type="GO" id="GO:0008270">
    <property type="term" value="F:zinc ion binding"/>
    <property type="evidence" value="ECO:0007669"/>
    <property type="project" value="UniProtKB-KW"/>
</dbReference>
<dbReference type="InterPro" id="IPR001810">
    <property type="entry name" value="F-box_dom"/>
</dbReference>
<dbReference type="PANTHER" id="PTHR15933:SF20">
    <property type="entry name" value="F-BOX DOMAIN-CONTAINING PROTEIN"/>
    <property type="match status" value="1"/>
</dbReference>
<dbReference type="Gene3D" id="3.30.40.150">
    <property type="entry name" value="TRAF-like zinc-finger, N-terminal subdomain"/>
    <property type="match status" value="1"/>
</dbReference>
<feature type="domain" description="F-box" evidence="8">
    <location>
        <begin position="516"/>
        <end position="570"/>
    </location>
</feature>
<dbReference type="AlphaFoldDB" id="A0AAD9P1K3"/>